<evidence type="ECO:0000256" key="2">
    <source>
        <dbReference type="ARBA" id="ARBA00007358"/>
    </source>
</evidence>
<dbReference type="OrthoDB" id="9815791at2"/>
<name>A0A1H6BYR3_9HYPH</name>
<dbReference type="InterPro" id="IPR018211">
    <property type="entry name" value="ADH_Fe_CS"/>
</dbReference>
<evidence type="ECO:0000256" key="3">
    <source>
        <dbReference type="ARBA" id="ARBA00023002"/>
    </source>
</evidence>
<feature type="domain" description="Alcohol dehydrogenase iron-type/glycerol dehydrogenase GldA" evidence="5">
    <location>
        <begin position="8"/>
        <end position="174"/>
    </location>
</feature>
<comment type="cofactor">
    <cofactor evidence="1">
        <name>Fe cation</name>
        <dbReference type="ChEBI" id="CHEBI:24875"/>
    </cofactor>
</comment>
<dbReference type="NCBIfam" id="TIGR03405">
    <property type="entry name" value="Phn_Fe-ADH"/>
    <property type="match status" value="1"/>
</dbReference>
<dbReference type="EMBL" id="FNUY01000008">
    <property type="protein sequence ID" value="SEG65812.1"/>
    <property type="molecule type" value="Genomic_DNA"/>
</dbReference>
<reference evidence="7 8" key="1">
    <citation type="submission" date="2016-10" db="EMBL/GenBank/DDBJ databases">
        <authorList>
            <person name="de Groot N.N."/>
        </authorList>
    </citation>
    <scope>NUCLEOTIDE SEQUENCE [LARGE SCALE GENOMIC DNA]</scope>
    <source>
        <strain evidence="7 8">DSM 26656</strain>
    </source>
</reference>
<sequence length="363" mass="38772">MQWAYWNPVRIRFGAGLFDEVAGLIGKRRWALVTYDQPIFKELSERLVAAAGAPVATITNIETNPDCADLVESCRLFGAAAQRAEVIVALGGGSMIDAAKVLAASGGDFETVRRHLVDKVPLDASDIVPIIAVPTTAGTGSEVTSWATVWDSANGSKYSLAHPRLYPETAVLDPALTIGAPRGLTLATGLDALSHALESIWNVNGNPVSANYAVEAAREILDTLPRLLDEPGDIDLRVRQMRASLLAGLAFSNTKTALAHNISYDITLKSGTIHGIACSFSLPMVMRWAMGVQPQCDAALRRVFGPDLEAGAEHLTAFLQNLGVKTEPSAYGVSQADWNRLVDKALEGERGRNFIGRQAAKAA</sequence>
<dbReference type="InterPro" id="IPR035873">
    <property type="entry name" value="PhpC"/>
</dbReference>
<dbReference type="Gene3D" id="3.40.50.1970">
    <property type="match status" value="1"/>
</dbReference>
<dbReference type="AlphaFoldDB" id="A0A1H6BYR3"/>
<evidence type="ECO:0000256" key="4">
    <source>
        <dbReference type="ARBA" id="ARBA00023027"/>
    </source>
</evidence>
<dbReference type="GO" id="GO:0046872">
    <property type="term" value="F:metal ion binding"/>
    <property type="evidence" value="ECO:0007669"/>
    <property type="project" value="InterPro"/>
</dbReference>
<evidence type="ECO:0000313" key="8">
    <source>
        <dbReference type="Proteomes" id="UP000236743"/>
    </source>
</evidence>
<evidence type="ECO:0000259" key="6">
    <source>
        <dbReference type="Pfam" id="PF25137"/>
    </source>
</evidence>
<dbReference type="Gene3D" id="1.20.1090.10">
    <property type="entry name" value="Dehydroquinate synthase-like - alpha domain"/>
    <property type="match status" value="1"/>
</dbReference>
<dbReference type="PANTHER" id="PTHR11496">
    <property type="entry name" value="ALCOHOL DEHYDROGENASE"/>
    <property type="match status" value="1"/>
</dbReference>
<protein>
    <submittedName>
        <fullName evidence="7">Iron-containing alcohol dehydrogenase</fullName>
    </submittedName>
</protein>
<dbReference type="InterPro" id="IPR017775">
    <property type="entry name" value="ADH_Fe_PsrA-like"/>
</dbReference>
<dbReference type="GO" id="GO:0004022">
    <property type="term" value="F:alcohol dehydrogenase (NAD+) activity"/>
    <property type="evidence" value="ECO:0007669"/>
    <property type="project" value="TreeGrafter"/>
</dbReference>
<dbReference type="InterPro" id="IPR039697">
    <property type="entry name" value="Alcohol_dehydrogenase_Fe"/>
</dbReference>
<accession>A0A1H6BYR3</accession>
<gene>
    <name evidence="7" type="ORF">SAMN04488115_108212</name>
</gene>
<keyword evidence="4" id="KW-0520">NAD</keyword>
<dbReference type="PROSITE" id="PS00913">
    <property type="entry name" value="ADH_IRON_1"/>
    <property type="match status" value="1"/>
</dbReference>
<dbReference type="Pfam" id="PF00465">
    <property type="entry name" value="Fe-ADH"/>
    <property type="match status" value="1"/>
</dbReference>
<comment type="similarity">
    <text evidence="2">Belongs to the iron-containing alcohol dehydrogenase family.</text>
</comment>
<evidence type="ECO:0000313" key="7">
    <source>
        <dbReference type="EMBL" id="SEG65812.1"/>
    </source>
</evidence>
<proteinExistence type="inferred from homology"/>
<dbReference type="PANTHER" id="PTHR11496:SF102">
    <property type="entry name" value="ALCOHOL DEHYDROGENASE 4"/>
    <property type="match status" value="1"/>
</dbReference>
<keyword evidence="3" id="KW-0560">Oxidoreductase</keyword>
<dbReference type="Pfam" id="PF25137">
    <property type="entry name" value="ADH_Fe_C"/>
    <property type="match status" value="1"/>
</dbReference>
<dbReference type="SUPFAM" id="SSF56796">
    <property type="entry name" value="Dehydroquinate synthase-like"/>
    <property type="match status" value="1"/>
</dbReference>
<keyword evidence="8" id="KW-1185">Reference proteome</keyword>
<dbReference type="InterPro" id="IPR056798">
    <property type="entry name" value="ADH_Fe_C"/>
</dbReference>
<dbReference type="InterPro" id="IPR001670">
    <property type="entry name" value="ADH_Fe/GldA"/>
</dbReference>
<dbReference type="RefSeq" id="WP_103874160.1">
    <property type="nucleotide sequence ID" value="NZ_FNUY01000008.1"/>
</dbReference>
<evidence type="ECO:0000256" key="1">
    <source>
        <dbReference type="ARBA" id="ARBA00001962"/>
    </source>
</evidence>
<evidence type="ECO:0000259" key="5">
    <source>
        <dbReference type="Pfam" id="PF00465"/>
    </source>
</evidence>
<dbReference type="Proteomes" id="UP000236743">
    <property type="component" value="Unassembled WGS sequence"/>
</dbReference>
<feature type="domain" description="Fe-containing alcohol dehydrogenase-like C-terminal" evidence="6">
    <location>
        <begin position="185"/>
        <end position="348"/>
    </location>
</feature>
<dbReference type="GO" id="GO:0017000">
    <property type="term" value="P:antibiotic biosynthetic process"/>
    <property type="evidence" value="ECO:0007669"/>
    <property type="project" value="InterPro"/>
</dbReference>
<dbReference type="CDD" id="cd08182">
    <property type="entry name" value="HEPD"/>
    <property type="match status" value="1"/>
</dbReference>
<organism evidence="7 8">
    <name type="scientific">Bosea lathyri</name>
    <dbReference type="NCBI Taxonomy" id="1036778"/>
    <lineage>
        <taxon>Bacteria</taxon>
        <taxon>Pseudomonadati</taxon>
        <taxon>Pseudomonadota</taxon>
        <taxon>Alphaproteobacteria</taxon>
        <taxon>Hyphomicrobiales</taxon>
        <taxon>Boseaceae</taxon>
        <taxon>Bosea</taxon>
    </lineage>
</organism>